<dbReference type="Proteomes" id="UP000695000">
    <property type="component" value="Unplaced"/>
</dbReference>
<protein>
    <submittedName>
        <fullName evidence="3">Uncharacterized protein LOC108564717</fullName>
    </submittedName>
</protein>
<dbReference type="GeneID" id="108564717"/>
<keyword evidence="1" id="KW-0175">Coiled coil</keyword>
<reference evidence="3" key="1">
    <citation type="submission" date="2025-08" db="UniProtKB">
        <authorList>
            <consortium name="RefSeq"/>
        </authorList>
    </citation>
    <scope>IDENTIFICATION</scope>
    <source>
        <tissue evidence="3">Whole Larva</tissue>
    </source>
</reference>
<keyword evidence="2" id="KW-1185">Reference proteome</keyword>
<evidence type="ECO:0000256" key="1">
    <source>
        <dbReference type="SAM" id="Coils"/>
    </source>
</evidence>
<sequence>MTLEQVQEIVRKYGGEEAKIEKLLQEKELEEKTAKEKKLSMVESKTRTSFDEIVKRNRQILKDLEVVKGNLRSKAIFSPSEMQWERICENYRENPSLPVTTYRCHLPVFV</sequence>
<evidence type="ECO:0000313" key="3">
    <source>
        <dbReference type="RefSeq" id="XP_017779305.1"/>
    </source>
</evidence>
<name>A0ABM1MXK5_NICVS</name>
<evidence type="ECO:0000313" key="2">
    <source>
        <dbReference type="Proteomes" id="UP000695000"/>
    </source>
</evidence>
<proteinExistence type="predicted"/>
<gene>
    <name evidence="3" type="primary">LOC108564717</name>
</gene>
<accession>A0ABM1MXK5</accession>
<organism evidence="2 3">
    <name type="scientific">Nicrophorus vespilloides</name>
    <name type="common">Boreal carrion beetle</name>
    <dbReference type="NCBI Taxonomy" id="110193"/>
    <lineage>
        <taxon>Eukaryota</taxon>
        <taxon>Metazoa</taxon>
        <taxon>Ecdysozoa</taxon>
        <taxon>Arthropoda</taxon>
        <taxon>Hexapoda</taxon>
        <taxon>Insecta</taxon>
        <taxon>Pterygota</taxon>
        <taxon>Neoptera</taxon>
        <taxon>Endopterygota</taxon>
        <taxon>Coleoptera</taxon>
        <taxon>Polyphaga</taxon>
        <taxon>Staphyliniformia</taxon>
        <taxon>Silphidae</taxon>
        <taxon>Nicrophorinae</taxon>
        <taxon>Nicrophorus</taxon>
    </lineage>
</organism>
<feature type="coiled-coil region" evidence="1">
    <location>
        <begin position="6"/>
        <end position="40"/>
    </location>
</feature>
<dbReference type="RefSeq" id="XP_017779305.1">
    <property type="nucleotide sequence ID" value="XM_017923816.1"/>
</dbReference>